<evidence type="ECO:0000256" key="11">
    <source>
        <dbReference type="RuleBase" id="RU003357"/>
    </source>
</evidence>
<dbReference type="AlphaFoldDB" id="A0A210RVZ1"/>
<evidence type="ECO:0000256" key="1">
    <source>
        <dbReference type="ARBA" id="ARBA00004571"/>
    </source>
</evidence>
<keyword evidence="4 10" id="KW-1134">Transmembrane beta strand</keyword>
<dbReference type="CDD" id="cd01347">
    <property type="entry name" value="ligand_gated_channel"/>
    <property type="match status" value="1"/>
</dbReference>
<keyword evidence="7 10" id="KW-0472">Membrane</keyword>
<dbReference type="Proteomes" id="UP000196880">
    <property type="component" value="Unassembled WGS sequence"/>
</dbReference>
<evidence type="ECO:0000256" key="4">
    <source>
        <dbReference type="ARBA" id="ARBA00022452"/>
    </source>
</evidence>
<keyword evidence="9 10" id="KW-0998">Cell outer membrane</keyword>
<dbReference type="EMBL" id="NAIA01000003">
    <property type="protein sequence ID" value="OWF65121.1"/>
    <property type="molecule type" value="Genomic_DNA"/>
</dbReference>
<gene>
    <name evidence="14" type="ORF">B6A14_04720</name>
</gene>
<dbReference type="InterPro" id="IPR037066">
    <property type="entry name" value="Plug_dom_sf"/>
</dbReference>
<evidence type="ECO:0000256" key="9">
    <source>
        <dbReference type="ARBA" id="ARBA00023237"/>
    </source>
</evidence>
<reference evidence="14 15" key="1">
    <citation type="submission" date="2017-03" db="EMBL/GenBank/DDBJ databases">
        <title>New species Polynucleobacter sp. MWH-EgelM1-30-B4.</title>
        <authorList>
            <person name="Hahn M.W."/>
        </authorList>
    </citation>
    <scope>NUCLEOTIDE SEQUENCE [LARGE SCALE GENOMIC DNA]</scope>
    <source>
        <strain evidence="14 15">MWH-EgelM1-30-B4</strain>
    </source>
</reference>
<dbReference type="InterPro" id="IPR039426">
    <property type="entry name" value="TonB-dep_rcpt-like"/>
</dbReference>
<dbReference type="GO" id="GO:0009279">
    <property type="term" value="C:cell outer membrane"/>
    <property type="evidence" value="ECO:0007669"/>
    <property type="project" value="UniProtKB-SubCell"/>
</dbReference>
<dbReference type="InterPro" id="IPR012910">
    <property type="entry name" value="Plug_dom"/>
</dbReference>
<proteinExistence type="inferred from homology"/>
<keyword evidence="5 10" id="KW-0812">Transmembrane</keyword>
<evidence type="ECO:0000256" key="6">
    <source>
        <dbReference type="ARBA" id="ARBA00023077"/>
    </source>
</evidence>
<accession>A0A210RVZ1</accession>
<evidence type="ECO:0000313" key="14">
    <source>
        <dbReference type="EMBL" id="OWF65121.1"/>
    </source>
</evidence>
<dbReference type="GO" id="GO:0033214">
    <property type="term" value="P:siderophore-iron import into cell"/>
    <property type="evidence" value="ECO:0007669"/>
    <property type="project" value="TreeGrafter"/>
</dbReference>
<dbReference type="Gene3D" id="2.170.130.10">
    <property type="entry name" value="TonB-dependent receptor, plug domain"/>
    <property type="match status" value="1"/>
</dbReference>
<evidence type="ECO:0000256" key="10">
    <source>
        <dbReference type="PROSITE-ProRule" id="PRU01360"/>
    </source>
</evidence>
<keyword evidence="3 10" id="KW-0813">Transport</keyword>
<sequence>MKHQDVFRPQKKLAWLSSIALLYGSSFSILVKAQDIQLPRIDIVGREENALSKIPGTVDVIDQKRMEELQPQSLQDVLKTIPGVNVRGDEGGLGSIPNIGIRGLSPGRSAKVLLLEDGAPIQPSLFISNASYYSSPVDRIGGIEVLKGASGLKYGPSNIGGVVNYLSKTPSQGFKLTGKVGNYGYRLAEIEAGGKSSSNGAIGGINLIQSESNGYQGNGFKMYDILMKGGIEIAQNQWLSLKYTHYDNNINTSYVGLRPNQYMNGSRDNPAPNDRFITQRNAVDINHAFEMNADTIINTLIYWSKLSRNYWRQSVVNRTQDATIFRACNQGSDCLIGRNREFQMLGLDSRLSHAYKALGISNEAEFGIRLHTESQINQLVSSKTTDYSGRITAHEDNKANSVAIYGQNRFLLTKDFALIPGVRVESYNQTRSNILTGTSGSAKNVETIPQIGATWQVIPQAQVYGSVYKGFAPAQLSAAIDDKGVDQQLAPERSTNMELGLRGVSGSFSYDAAVFSMNFSNQIVNQSLAAGITKANGGKSLHQGAELALGYAFAHGWGINGNATYIPVAKFVGTNSLGRDGNRISYTPKLTSNLGVSYEKSSFNTLVSLNYVSSQYADAANTVVENAIGTLGEVPAFVTVNWSANYSINKDWKVFGVINNLFNKRYISSRNPDGIFAGAPLNFQAGMSYQFN</sequence>
<comment type="caution">
    <text evidence="14">The sequence shown here is derived from an EMBL/GenBank/DDBJ whole genome shotgun (WGS) entry which is preliminary data.</text>
</comment>
<feature type="domain" description="TonB-dependent receptor plug" evidence="13">
    <location>
        <begin position="51"/>
        <end position="162"/>
    </location>
</feature>
<name>A0A210RVZ1_9BURK</name>
<evidence type="ECO:0000256" key="2">
    <source>
        <dbReference type="ARBA" id="ARBA00009810"/>
    </source>
</evidence>
<evidence type="ECO:0000256" key="8">
    <source>
        <dbReference type="ARBA" id="ARBA00023170"/>
    </source>
</evidence>
<comment type="similarity">
    <text evidence="2 10 11">Belongs to the TonB-dependent receptor family.</text>
</comment>
<protein>
    <submittedName>
        <fullName evidence="14">TonB-dependent siderophore receptor</fullName>
    </submittedName>
</protein>
<keyword evidence="15" id="KW-1185">Reference proteome</keyword>
<dbReference type="SUPFAM" id="SSF56935">
    <property type="entry name" value="Porins"/>
    <property type="match status" value="1"/>
</dbReference>
<keyword evidence="8 14" id="KW-0675">Receptor</keyword>
<feature type="domain" description="TonB-dependent receptor-like beta-barrel" evidence="12">
    <location>
        <begin position="242"/>
        <end position="661"/>
    </location>
</feature>
<dbReference type="PROSITE" id="PS52016">
    <property type="entry name" value="TONB_DEPENDENT_REC_3"/>
    <property type="match status" value="1"/>
</dbReference>
<dbReference type="Pfam" id="PF07715">
    <property type="entry name" value="Plug"/>
    <property type="match status" value="1"/>
</dbReference>
<dbReference type="PANTHER" id="PTHR30442:SF0">
    <property type="entry name" value="FE(3+) DICITRATE TRANSPORT PROTEIN FECA"/>
    <property type="match status" value="1"/>
</dbReference>
<dbReference type="InterPro" id="IPR000531">
    <property type="entry name" value="Beta-barrel_TonB"/>
</dbReference>
<dbReference type="Gene3D" id="2.40.170.20">
    <property type="entry name" value="TonB-dependent receptor, beta-barrel domain"/>
    <property type="match status" value="1"/>
</dbReference>
<comment type="subcellular location">
    <subcellularLocation>
        <location evidence="1 10">Cell outer membrane</location>
        <topology evidence="1 10">Multi-pass membrane protein</topology>
    </subcellularLocation>
</comment>
<evidence type="ECO:0000256" key="3">
    <source>
        <dbReference type="ARBA" id="ARBA00022448"/>
    </source>
</evidence>
<dbReference type="RefSeq" id="WP_087909317.1">
    <property type="nucleotide sequence ID" value="NZ_NAIA01000003.1"/>
</dbReference>
<evidence type="ECO:0000256" key="7">
    <source>
        <dbReference type="ARBA" id="ARBA00023136"/>
    </source>
</evidence>
<evidence type="ECO:0000313" key="15">
    <source>
        <dbReference type="Proteomes" id="UP000196880"/>
    </source>
</evidence>
<dbReference type="InterPro" id="IPR036942">
    <property type="entry name" value="Beta-barrel_TonB_sf"/>
</dbReference>
<dbReference type="PANTHER" id="PTHR30442">
    <property type="entry name" value="IRON III DICITRATE TRANSPORT PROTEIN FECA"/>
    <property type="match status" value="1"/>
</dbReference>
<dbReference type="OrthoDB" id="9760494at2"/>
<evidence type="ECO:0000259" key="12">
    <source>
        <dbReference type="Pfam" id="PF00593"/>
    </source>
</evidence>
<evidence type="ECO:0000256" key="5">
    <source>
        <dbReference type="ARBA" id="ARBA00022692"/>
    </source>
</evidence>
<keyword evidence="6 11" id="KW-0798">TonB box</keyword>
<organism evidence="14 15">
    <name type="scientific">Polynucleobacter hirudinilacicola</name>
    <dbReference type="NCBI Taxonomy" id="1743166"/>
    <lineage>
        <taxon>Bacteria</taxon>
        <taxon>Pseudomonadati</taxon>
        <taxon>Pseudomonadota</taxon>
        <taxon>Betaproteobacteria</taxon>
        <taxon>Burkholderiales</taxon>
        <taxon>Burkholderiaceae</taxon>
        <taxon>Polynucleobacter</taxon>
    </lineage>
</organism>
<dbReference type="Pfam" id="PF00593">
    <property type="entry name" value="TonB_dep_Rec_b-barrel"/>
    <property type="match status" value="1"/>
</dbReference>
<evidence type="ECO:0000259" key="13">
    <source>
        <dbReference type="Pfam" id="PF07715"/>
    </source>
</evidence>